<dbReference type="EMBL" id="CAJNOJ010000024">
    <property type="protein sequence ID" value="CAF0863492.1"/>
    <property type="molecule type" value="Genomic_DNA"/>
</dbReference>
<sequence>MHRKSISTDYRNYPYVPPIYTLPSRPSRQNYDPIQHTEQVLYSHSTLNSADAQRQIQPLPAIPDASDPLTVFDDRQPRARLRSNTSSLSSGYIPPNPLQRSSVSDSRLATANAMRERLLTDIQDNIMEIERELSTLEVRPTIANYIPPHHSAMSQKSVQQKRGHLHICKNCQTSIDERSDSSIEEEEESEKRRKSKKKVYQVIPKTASPPGKTLKRSTTKLIEPQAYIGQYHYGAEIGESEITGDVPENVTFESIIEQIPEFKYEALSTEQFLRTQPPLPLNRALIFAVMYGDKENVGDNESADDFRRKKPTTMKAEELLVAPLSDIESTDKIITQNFEALIKTAPEPPNIGEPPDPSELNEDEIMRTMFSKPLKHNRLSTRTSESLSGAPAGHKSSDKNGPSGKGYFFSDFGNEGDVEGEEDLISLDLSNFAVPVSSEMVSDENALGRPFATSLPNPHGKQQVIQNEHDKDAENKKHGADNTDNLNNSSTQQMLSNSATDISKGQSTKPNEYGLNNRRASRKMSTVNTTAPLPKSTKSSFHFDSSLIALEHKELTKPPANPPEKRPVSGSKQSRLVRQRSSSLRQDSKIPQPSTVARQQSIISPETNTRQGKPGARRTSVLPVPLNQPERPKDRISTSRSTTPERRNSIPVLDQNVLFSLLDMVDLDEPSVIIEIDSKPNEESSHDTLRDQTLSMNEEEDARWKAISSVVIQSDHSLHEDLYLPDLFDTNIVSTEDKDTYQGSTTSVSTANQLNYKYQTSHLHTDDLTPMENRQSLEQQFCVVFCNNTSHLPVNQIPNWSDRLSTFTTDKKLLSDKYAFLRQNVNLSDTSDYLTDKLEKSTGTQALSEQVSSMLLGQRKSSLHDKSQSYSFDQSNSQICYTNPKWHSVSNLSKTTSGQQTNTLHDLSDINSRQEDCEMPHPTARRYTEPDVRRAFPSNENLRRKLTSSSELDRRQRTEDKSCSSEQYDGFESNTLTDITLSDYSTIFLTQNSKLNEENFNDKYSAEFRRVNTPPNRPKWNSVSKTRSVNFIYNPKVPNSNSIRKGWDYELRRKRVHKLPPLEHPREQHEHSQLAIEAPPFNGRLAIDYNYDNSVHERSNRTTPSSRQLVSINRFAELQLVSESPRSQRPVHQEWYNDMNRSQRTDVEQTTNASTHRKSTSREFAPLHPLNHNSLLNGTLLDPSIRTNRATELRLSRDMDEHHHHAHDVNQSMPFEIRGFQVKGMQLTTPDDAKIRPLLNVNYRASERVKTRRIYPLGHPFQENLVGRRNSLLPIEEFRQSSFSTSVADLPQSVHEE</sequence>
<reference evidence="2" key="1">
    <citation type="submission" date="2021-02" db="EMBL/GenBank/DDBJ databases">
        <authorList>
            <person name="Nowell W R."/>
        </authorList>
    </citation>
    <scope>NUCLEOTIDE SEQUENCE</scope>
</reference>
<feature type="region of interest" description="Disordered" evidence="1">
    <location>
        <begin position="470"/>
        <end position="540"/>
    </location>
</feature>
<feature type="region of interest" description="Disordered" evidence="1">
    <location>
        <begin position="82"/>
        <end position="106"/>
    </location>
</feature>
<feature type="region of interest" description="Disordered" evidence="1">
    <location>
        <begin position="372"/>
        <end position="414"/>
    </location>
</feature>
<feature type="region of interest" description="Disordered" evidence="1">
    <location>
        <begin position="1141"/>
        <end position="1162"/>
    </location>
</feature>
<feature type="compositionally biased region" description="Basic and acidic residues" evidence="1">
    <location>
        <begin position="630"/>
        <end position="648"/>
    </location>
</feature>
<feature type="region of interest" description="Disordered" evidence="1">
    <location>
        <begin position="175"/>
        <end position="199"/>
    </location>
</feature>
<feature type="region of interest" description="Disordered" evidence="1">
    <location>
        <begin position="945"/>
        <end position="968"/>
    </location>
</feature>
<evidence type="ECO:0000256" key="1">
    <source>
        <dbReference type="SAM" id="MobiDB-lite"/>
    </source>
</evidence>
<name>A0A813WMD2_ADIRI</name>
<feature type="compositionally biased region" description="Polar residues" evidence="1">
    <location>
        <begin position="523"/>
        <end position="540"/>
    </location>
</feature>
<evidence type="ECO:0000313" key="2">
    <source>
        <dbReference type="EMBL" id="CAF0863492.1"/>
    </source>
</evidence>
<feature type="compositionally biased region" description="Polar residues" evidence="1">
    <location>
        <begin position="482"/>
        <end position="510"/>
    </location>
</feature>
<feature type="compositionally biased region" description="Polar residues" evidence="1">
    <location>
        <begin position="591"/>
        <end position="611"/>
    </location>
</feature>
<feature type="compositionally biased region" description="Basic and acidic residues" evidence="1">
    <location>
        <begin position="470"/>
        <end position="481"/>
    </location>
</feature>
<gene>
    <name evidence="2" type="ORF">EDS130_LOCUS7933</name>
</gene>
<accession>A0A813WMD2</accession>
<dbReference type="Proteomes" id="UP000663852">
    <property type="component" value="Unassembled WGS sequence"/>
</dbReference>
<organism evidence="2 3">
    <name type="scientific">Adineta ricciae</name>
    <name type="common">Rotifer</name>
    <dbReference type="NCBI Taxonomy" id="249248"/>
    <lineage>
        <taxon>Eukaryota</taxon>
        <taxon>Metazoa</taxon>
        <taxon>Spiralia</taxon>
        <taxon>Gnathifera</taxon>
        <taxon>Rotifera</taxon>
        <taxon>Eurotatoria</taxon>
        <taxon>Bdelloidea</taxon>
        <taxon>Adinetida</taxon>
        <taxon>Adinetidae</taxon>
        <taxon>Adineta</taxon>
    </lineage>
</organism>
<feature type="compositionally biased region" description="Low complexity" evidence="1">
    <location>
        <begin position="571"/>
        <end position="585"/>
    </location>
</feature>
<dbReference type="OrthoDB" id="10016686at2759"/>
<evidence type="ECO:0000313" key="3">
    <source>
        <dbReference type="Proteomes" id="UP000663852"/>
    </source>
</evidence>
<feature type="region of interest" description="Disordered" evidence="1">
    <location>
        <begin position="554"/>
        <end position="648"/>
    </location>
</feature>
<feature type="compositionally biased region" description="Basic and acidic residues" evidence="1">
    <location>
        <begin position="951"/>
        <end position="963"/>
    </location>
</feature>
<proteinExistence type="predicted"/>
<comment type="caution">
    <text evidence="2">The sequence shown here is derived from an EMBL/GenBank/DDBJ whole genome shotgun (WGS) entry which is preliminary data.</text>
</comment>
<protein>
    <submittedName>
        <fullName evidence="2">Uncharacterized protein</fullName>
    </submittedName>
</protein>